<dbReference type="Proteomes" id="UP000218615">
    <property type="component" value="Unassembled WGS sequence"/>
</dbReference>
<reference evidence="2" key="1">
    <citation type="submission" date="2017-06" db="EMBL/GenBank/DDBJ databases">
        <authorList>
            <person name="Cremers G."/>
        </authorList>
    </citation>
    <scope>NUCLEOTIDE SEQUENCE [LARGE SCALE GENOMIC DNA]</scope>
</reference>
<dbReference type="EMBL" id="FZMP01000135">
    <property type="protein sequence ID" value="SNQ61034.1"/>
    <property type="molecule type" value="Genomic_DNA"/>
</dbReference>
<keyword evidence="2" id="KW-1185">Reference proteome</keyword>
<accession>A0A284VP32</accession>
<evidence type="ECO:0000313" key="1">
    <source>
        <dbReference type="EMBL" id="SNQ61034.1"/>
    </source>
</evidence>
<organism evidence="1 2">
    <name type="scientific">Candidatus Methanoperedens nitratireducens</name>
    <dbReference type="NCBI Taxonomy" id="1392998"/>
    <lineage>
        <taxon>Archaea</taxon>
        <taxon>Methanobacteriati</taxon>
        <taxon>Methanobacteriota</taxon>
        <taxon>Stenosarchaea group</taxon>
        <taxon>Methanomicrobia</taxon>
        <taxon>Methanosarcinales</taxon>
        <taxon>ANME-2 cluster</taxon>
        <taxon>Candidatus Methanoperedentaceae</taxon>
        <taxon>Candidatus Methanoperedens</taxon>
    </lineage>
</organism>
<proteinExistence type="predicted"/>
<protein>
    <submittedName>
        <fullName evidence="1">Uncharacterized protein</fullName>
    </submittedName>
</protein>
<gene>
    <name evidence="1" type="ORF">MNV_220028</name>
</gene>
<evidence type="ECO:0000313" key="2">
    <source>
        <dbReference type="Proteomes" id="UP000218615"/>
    </source>
</evidence>
<dbReference type="AlphaFoldDB" id="A0A284VP32"/>
<sequence length="38" mass="4288">MGLYYNITYVTRLNYRSPLEVWNYSGVSLGATAGGLWT</sequence>
<name>A0A284VP32_9EURY</name>